<organism evidence="2 3">
    <name type="scientific">Sessilibacter corallicola</name>
    <dbReference type="NCBI Taxonomy" id="2904075"/>
    <lineage>
        <taxon>Bacteria</taxon>
        <taxon>Pseudomonadati</taxon>
        <taxon>Pseudomonadota</taxon>
        <taxon>Gammaproteobacteria</taxon>
        <taxon>Cellvibrionales</taxon>
        <taxon>Cellvibrionaceae</taxon>
        <taxon>Sessilibacter</taxon>
    </lineage>
</organism>
<dbReference type="Proteomes" id="UP001465153">
    <property type="component" value="Unassembled WGS sequence"/>
</dbReference>
<dbReference type="PANTHER" id="PTHR41532">
    <property type="entry name" value="FIXS PROTEIN"/>
    <property type="match status" value="1"/>
</dbReference>
<name>A0ABQ0A416_9GAMM</name>
<keyword evidence="1" id="KW-1133">Transmembrane helix</keyword>
<evidence type="ECO:0000256" key="1">
    <source>
        <dbReference type="SAM" id="Phobius"/>
    </source>
</evidence>
<keyword evidence="3" id="KW-1185">Reference proteome</keyword>
<gene>
    <name evidence="2" type="primary">ccoS</name>
    <name evidence="2" type="ORF">NBRC116591_02090</name>
</gene>
<sequence length="63" mass="7266">MEILYILVPIALIFVFIAIKVLFWAINNGQYDDLNTEAHRILFDEQKKTNDSSPGKDSDKPQK</sequence>
<dbReference type="NCBIfam" id="TIGR00847">
    <property type="entry name" value="ccoS"/>
    <property type="match status" value="1"/>
</dbReference>
<accession>A0ABQ0A416</accession>
<evidence type="ECO:0000313" key="3">
    <source>
        <dbReference type="Proteomes" id="UP001465153"/>
    </source>
</evidence>
<dbReference type="InterPro" id="IPR004714">
    <property type="entry name" value="Cyt_oxidase_maturation_cbb3"/>
</dbReference>
<dbReference type="EMBL" id="BAABWN010000001">
    <property type="protein sequence ID" value="GAA6166399.1"/>
    <property type="molecule type" value="Genomic_DNA"/>
</dbReference>
<dbReference type="RefSeq" id="WP_233086569.1">
    <property type="nucleotide sequence ID" value="NZ_BAABWN010000001.1"/>
</dbReference>
<keyword evidence="1" id="KW-0812">Transmembrane</keyword>
<dbReference type="PANTHER" id="PTHR41532:SF1">
    <property type="entry name" value="FIXS PROTEIN"/>
    <property type="match status" value="1"/>
</dbReference>
<reference evidence="2 3" key="1">
    <citation type="submission" date="2024-04" db="EMBL/GenBank/DDBJ databases">
        <title>Draft genome sequence of Sessilibacter corallicola NBRC 116591.</title>
        <authorList>
            <person name="Miyakawa T."/>
            <person name="Kusuya Y."/>
            <person name="Miura T."/>
        </authorList>
    </citation>
    <scope>NUCLEOTIDE SEQUENCE [LARGE SCALE GENOMIC DNA]</scope>
    <source>
        <strain evidence="2 3">KU-00831-HH</strain>
    </source>
</reference>
<evidence type="ECO:0000313" key="2">
    <source>
        <dbReference type="EMBL" id="GAA6166399.1"/>
    </source>
</evidence>
<proteinExistence type="predicted"/>
<keyword evidence="1" id="KW-0472">Membrane</keyword>
<feature type="transmembrane region" description="Helical" evidence="1">
    <location>
        <begin position="6"/>
        <end position="26"/>
    </location>
</feature>
<protein>
    <submittedName>
        <fullName evidence="2">Cbb3-type cytochrome oxidase assembly protein CcoS</fullName>
    </submittedName>
</protein>
<dbReference type="Pfam" id="PF03597">
    <property type="entry name" value="FixS"/>
    <property type="match status" value="1"/>
</dbReference>
<comment type="caution">
    <text evidence="2">The sequence shown here is derived from an EMBL/GenBank/DDBJ whole genome shotgun (WGS) entry which is preliminary data.</text>
</comment>